<dbReference type="GO" id="GO:0016758">
    <property type="term" value="F:hexosyltransferase activity"/>
    <property type="evidence" value="ECO:0007669"/>
    <property type="project" value="TreeGrafter"/>
</dbReference>
<comment type="caution">
    <text evidence="3">The sequence shown here is derived from an EMBL/GenBank/DDBJ whole genome shotgun (WGS) entry which is preliminary data.</text>
</comment>
<proteinExistence type="predicted"/>
<evidence type="ECO:0000256" key="2">
    <source>
        <dbReference type="ARBA" id="ARBA00022679"/>
    </source>
</evidence>
<dbReference type="CDD" id="cd06533">
    <property type="entry name" value="Glyco_transf_WecG_TagA"/>
    <property type="match status" value="1"/>
</dbReference>
<reference evidence="3 4" key="1">
    <citation type="submission" date="2020-04" db="EMBL/GenBank/DDBJ databases">
        <title>Vibrio sp. SM6, a novel species isolated from seawater.</title>
        <authorList>
            <person name="Wang X."/>
        </authorList>
    </citation>
    <scope>NUCLEOTIDE SEQUENCE [LARGE SCALE GENOMIC DNA]</scope>
    <source>
        <strain evidence="3 4">SM6</strain>
    </source>
</reference>
<dbReference type="RefSeq" id="WP_168835587.1">
    <property type="nucleotide sequence ID" value="NZ_JABAIK010000005.1"/>
</dbReference>
<dbReference type="Proteomes" id="UP000535589">
    <property type="component" value="Unassembled WGS sequence"/>
</dbReference>
<evidence type="ECO:0000313" key="4">
    <source>
        <dbReference type="Proteomes" id="UP000535589"/>
    </source>
</evidence>
<dbReference type="Pfam" id="PF03808">
    <property type="entry name" value="Glyco_tran_WecG"/>
    <property type="match status" value="1"/>
</dbReference>
<evidence type="ECO:0000313" key="3">
    <source>
        <dbReference type="EMBL" id="NLS12483.1"/>
    </source>
</evidence>
<sequence length="238" mass="26933">MDRQLFQKVSVHQDAGNALIDSLVETQRPITIGFLNHHGANLCHDNDDIKNNFNELDVLLRDGIGIKIAMSHLKMEPGDNLNGTDFIPTLLKKCKTKPLNVIAFGTQEPWLSKGLNALGLDPYISCVENGFHQSSYYLEKYKNSLQPKSLNVVLLAMGMPKQEHLAAQLKTLSNAPVLIICGGAILDFQAGRFQRAPNIIRQFGLEWAYRLIKEPKRLFRRYVIGIPLFFKRMIFISE</sequence>
<organism evidence="3 4">
    <name type="scientific">Vibrio agarilyticus</name>
    <dbReference type="NCBI Taxonomy" id="2726741"/>
    <lineage>
        <taxon>Bacteria</taxon>
        <taxon>Pseudomonadati</taxon>
        <taxon>Pseudomonadota</taxon>
        <taxon>Gammaproteobacteria</taxon>
        <taxon>Vibrionales</taxon>
        <taxon>Vibrionaceae</taxon>
        <taxon>Vibrio</taxon>
    </lineage>
</organism>
<accession>A0A7X8TPG8</accession>
<keyword evidence="4" id="KW-1185">Reference proteome</keyword>
<keyword evidence="2 3" id="KW-0808">Transferase</keyword>
<dbReference type="PANTHER" id="PTHR34136">
    <property type="match status" value="1"/>
</dbReference>
<dbReference type="AlphaFoldDB" id="A0A7X8TPG8"/>
<gene>
    <name evidence="3" type="ORF">HGP28_06160</name>
</gene>
<name>A0A7X8TPG8_9VIBR</name>
<protein>
    <submittedName>
        <fullName evidence="3">WecB/TagA/CpsF family glycosyltransferase</fullName>
    </submittedName>
</protein>
<keyword evidence="1" id="KW-0328">Glycosyltransferase</keyword>
<dbReference type="InterPro" id="IPR004629">
    <property type="entry name" value="WecG_TagA_CpsF"/>
</dbReference>
<evidence type="ECO:0000256" key="1">
    <source>
        <dbReference type="ARBA" id="ARBA00022676"/>
    </source>
</evidence>
<dbReference type="NCBIfam" id="TIGR00696">
    <property type="entry name" value="wecG_tagA_cpsF"/>
    <property type="match status" value="1"/>
</dbReference>
<dbReference type="PANTHER" id="PTHR34136:SF1">
    <property type="entry name" value="UDP-N-ACETYL-D-MANNOSAMINURONIC ACID TRANSFERASE"/>
    <property type="match status" value="1"/>
</dbReference>
<dbReference type="EMBL" id="JABAIK010000005">
    <property type="protein sequence ID" value="NLS12483.1"/>
    <property type="molecule type" value="Genomic_DNA"/>
</dbReference>